<dbReference type="EMBL" id="QXTE01000039">
    <property type="protein sequence ID" value="TFK10697.1"/>
    <property type="molecule type" value="Genomic_DNA"/>
</dbReference>
<evidence type="ECO:0000313" key="2">
    <source>
        <dbReference type="Proteomes" id="UP000297703"/>
    </source>
</evidence>
<keyword evidence="2" id="KW-1185">Reference proteome</keyword>
<reference evidence="1 2" key="1">
    <citation type="submission" date="2019-04" db="EMBL/GenBank/DDBJ databases">
        <title>Draft genome of the big-headed turtle Platysternon megacephalum.</title>
        <authorList>
            <person name="Gong S."/>
        </authorList>
    </citation>
    <scope>NUCLEOTIDE SEQUENCE [LARGE SCALE GENOMIC DNA]</scope>
    <source>
        <strain evidence="1">DO16091913</strain>
        <tissue evidence="1">Muscle</tissue>
    </source>
</reference>
<protein>
    <submittedName>
        <fullName evidence="1">Centromere protein R</fullName>
    </submittedName>
</protein>
<name>A0A4D9EJ22_9SAUR</name>
<proteinExistence type="predicted"/>
<dbReference type="AlphaFoldDB" id="A0A4D9EJ22"/>
<organism evidence="1 2">
    <name type="scientific">Platysternon megacephalum</name>
    <name type="common">big-headed turtle</name>
    <dbReference type="NCBI Taxonomy" id="55544"/>
    <lineage>
        <taxon>Eukaryota</taxon>
        <taxon>Metazoa</taxon>
        <taxon>Chordata</taxon>
        <taxon>Craniata</taxon>
        <taxon>Vertebrata</taxon>
        <taxon>Euteleostomi</taxon>
        <taxon>Archelosauria</taxon>
        <taxon>Testudinata</taxon>
        <taxon>Testudines</taxon>
        <taxon>Cryptodira</taxon>
        <taxon>Durocryptodira</taxon>
        <taxon>Testudinoidea</taxon>
        <taxon>Platysternidae</taxon>
        <taxon>Platysternon</taxon>
    </lineage>
</organism>
<reference evidence="1 2" key="2">
    <citation type="submission" date="2019-04" db="EMBL/GenBank/DDBJ databases">
        <title>The genome sequence of big-headed turtle.</title>
        <authorList>
            <person name="Gong S."/>
        </authorList>
    </citation>
    <scope>NUCLEOTIDE SEQUENCE [LARGE SCALE GENOMIC DNA]</scope>
    <source>
        <strain evidence="1">DO16091913</strain>
        <tissue evidence="1">Muscle</tissue>
    </source>
</reference>
<gene>
    <name evidence="1" type="ORF">DR999_PMT06104</name>
</gene>
<sequence>MLRSWGPGKDRRDSLTQCCKIIYHHEPQTLCFTPGASFLHKTTTKDKGLVQLRSELAQKTLAIALKKNHSENKQRRIKCNPEFPSVGNMNQLTEPWVDQIHNQNFWFSVLITNNLSNPAVLIDINAMPLTKDSASSARNPYS</sequence>
<comment type="caution">
    <text evidence="1">The sequence shown here is derived from an EMBL/GenBank/DDBJ whole genome shotgun (WGS) entry which is preliminary data.</text>
</comment>
<accession>A0A4D9EJ22</accession>
<evidence type="ECO:0000313" key="1">
    <source>
        <dbReference type="EMBL" id="TFK10697.1"/>
    </source>
</evidence>
<dbReference type="Proteomes" id="UP000297703">
    <property type="component" value="Unassembled WGS sequence"/>
</dbReference>